<proteinExistence type="predicted"/>
<sequence length="3226" mass="356840">MEGDIGGVRIVPSVVEFYDTEIDAVHRLNVTVKNISKTSKSIRYYGPNTEHFKLKVKNPDKPVAAGLEVPAIVEFCTSQAEEFKDRLVITVDDDVIEIPLHAYPSQPILELDGPVDFGNVVKNSKVIAKEVTLYNHGSKAGDFKIKYSGDQPIAIIPSSGTVPAKTAQIIKVEYVTKLQGKFEDEAKVKLDGQDSESLRIMGNVVEGKLELLSPQMEESIDCVKFGATYYGTDKTEMAFLSNNGPEPCSYVCVLEEDAIGQEVGVDLTKSTAATIAKLGDNKNIQGDTNPMTSLVAAIPNQGVLQPYEKIPIFFRFSPRWEGSKQGFNATVEPPPRKDFALFMKIQMIGSNEGFCNDGSKTKSIEDAVSHVEVALTGTALPVLVNLSPQSKFDFQECPVGEHVDMLCSLNNESSVLPLTFQFRRIAHFTAHPTSGKIKPGQNQSIVFSFAPNQVGTFKPTQLIDIIGQVADNHNPFLMHIEVIHTMPVYFIGRCDPITRKRPPKFNPGITPAITNEVGQFVDTKVKGVDKHPRNAILNAPGTKIHQTLTMKDLDKDDDTTLVAFPNDRLQSIRPSERHQAYKTIFTHTERHNYVDPDYAFTDAEEKARLEHKQKYVDFIDDLRQKRMENGRAKEFKEFNNEKDIGIKVASGIKPRKLTQEEIVPDPRPPTPPNAPWAAMSSKVLREKELSSTSKPVVEGLNALPTTAREKKDCSKMLSPQELHQVIIGPPVIDYGEVCLRSVSTQELNITNNLNQYVHVVVDVDCRELRQTSPLSQVVPPNSKAALPLIFESNTKGRFQRSVNYQINGFYKRHVTVLAEVVPVDLVMSTEELTLLPCPGLPVDAGYRGVVTLSNKLNYAAMFTWQPILGNRGTAFSIRPATGMVDAFKDLDCEVVFHPSYMAPEEGLFALQIHDGGTQKLKCFANIGPTNVQFIERRIMFGQIPLNLTTTRTAMLHNTSQSHAFFEVIDPNPLPGLCILPVHGSVPTGGYAELKAHLQPDSVIKFDTRVSVAIRGWKTLELRMGGTVEPPCVDIDVSTFNLGGVYCGSSLSTEFRIVNKTSTKARIELDLTRYSDFCLSFQGRETPEDNTFQLLNPGSYTLTLDGHEVVQTTLTFTPTEVASYDFVIPVTINQIGAPSPAGTPFPPTPAPSNKNTIAHIINPRPIQFTVATPRRRVVATALRQPLQMSHLNLDFSLSPLAHEMQETSGSGLTKGTLLVNNSDKTLKWCLDLSKTNTVVEQGIFQFLHSSGVPFLSHGEGGVDGELEPGQTQSIGVLFHPKEPGHYEAKIPVVLNDEFHKPYQFLKLVGELKAPRIWFDPLAIVMTPVPLDTEVSVKFHLMAANYEKGTKVTAELPIVECEDGSTIPPLTLNFPEGQDIKPCSADSGHEEPTRLLCNVTFKCPQPVSFTQSIKFTDSDGNSFLLPVSATSDNCLLSCYPFLAQHRADHQIVCEQGTTLKGRKTMSKESVNVGEAVFVPCVSPARPYSRRSTTATSSQFECSESSYESTSHSATESTYQPSTPRDGAHGRVAPISVAAVKNRQDIASRSLGSALFPDEDTEEGIFHTEVLLAVQRWFSSQGWPGGPHPIFVPHSLRTGICKKPPEDGTPKKRVGNRVLEANNLNREFKTVYDMIAHLCGRQVPGIPINSPLPSDPEERAKYVHWMHSTLLTFLKNQGACVAAVKPEYLMEPADYKRWIKLQQDLEAAKGKDGVSEYKVITEEDQAIEDELFEAVSKRAWVDILLQILKILVMGRITPRQLKNMPNPNKNIEMPTVNPDPLCSNIYSVGERIILAWLNHHYEQQRYNIWQNCSKGGVPPSRWIVNFDFDLLDGLVLAAALGAHLPFLVKTHLQDMYTQPNTAEQCLHNALKLVNALRYIGIDYDIQAIDITDPNPISLMLLVVYLYQKLPQYLPKSNLEFVSSLHSTVMRQVKLSNPSGKPLTYHVLIAGHDAQDFSTPKGDTVIIAPKQTIMLTVEFTSRFLRPAEAVLVLVGRRAGSAVGSTLVFNLRTTIDNISPKTTIKCESPAYELTNVPIDVENPFNEAGDFRIVLVEAKSILGDTKSPIFKSPEKKTKKVRSKIDNGKKRAETPEERISTKSKSLLDVQTEANQEDASNLMSACFCPMDTVHLEANGTSTIELHFLPFHTGKRQCSIIFINEKVGEFLYSIEANATLPLSSPLPHRPSQSNVRITSAYAAGHGRGMFGGNDSVIYWKCECGQSLKESLSIPVTNAARENALVVAAQQHMSELEIKRRRATGTLASATVTAKTVSLLSTNPTNVVRQPMINPDGTVFRVEVDSEFYKAPKKLYVPNPVNVKSSINGKSARSTALQGNTGVILDDGTVDLPMSFKAKNPGHYPCRVILRAPDDIRVYQIECTVNPEGHEAHLEFTSPVHQSVTQDIPIINETNHDWPLKAELTGEGFYGPPTLIAKAFQTSYYPLMFRPMYEGDIQGKVLLKNTADNTEHVFHLSGQATKPLALEHIVINCEAKKSVGKQLVIPNVTKKKLAYRVESDIPFLSGVPVVTVLSGQTAHYDFTVAPLRHGRTKGVIAFIAGTNPIVEVDSDGEEIPGSDDESEEYHGYRIWYSVEVICTPPPPEKTLQIRCACQKQAILEVGVTNPVNEPITLEVMVEGQGISGPAEITLPAFGRSVYELKYFPGAIGKSEGSLTFFHKLIGEFWYKLDLIAEQPAPTTLPHMECELGRWSRQFITLNNPTDDPLELFPTISNTNNFKLERDSERPLLIRPHTSIQVPLNFMPSTLGQGDHAAEITFYSEKLGEWKFYASGTGLLPRVQDPVSINSPAGSNATLIIPFRNPLDHSVLVDVILTDKQQQWEKVFKNGLPHDSPFCLLLKHSNGIRLGPKSTLDIPVSFAPEEMSMFEALCVVAVRKEDGGSWHYTPVDDRGNRLPRSRSGGLHEIRWLYPINGIPEVEAVKDNQGAIIECQARERVEERLEVTLSGVAPSSSGPQKAIRARAVTPKDTRPSVPEGVIVGEGNMIAEEFTYRFIFEGDNTKEDLENACVLNLVRSHREKISGLVDLVFNVIFSPYKQMTHDVQLLVQAATGGVWKFPVRFIATEPVPDDTIVIDAVGLNKQSSVGFRLNSQSRHPVLYNAFFVCGSDPEFSVSPQNGELLPDGTSGTLITISFMPTIYGKTYKAKLVIQSPDMQWTYAVKGVLPTYTPPRGQSSRPMAGPHSDPRKRGEKPNYIRDNLKLSTTAVSSPIKGAPILKRQ</sequence>
<dbReference type="Proteomes" id="UP000749559">
    <property type="component" value="Unassembled WGS sequence"/>
</dbReference>
<dbReference type="EMBL" id="CAIIXF020000011">
    <property type="protein sequence ID" value="CAH1800026.1"/>
    <property type="molecule type" value="Genomic_DNA"/>
</dbReference>
<feature type="compositionally biased region" description="Basic and acidic residues" evidence="6">
    <location>
        <begin position="3190"/>
        <end position="3206"/>
    </location>
</feature>
<dbReference type="InterPro" id="IPR013783">
    <property type="entry name" value="Ig-like_fold"/>
</dbReference>
<dbReference type="CDD" id="cd21218">
    <property type="entry name" value="CH_PLS_FIM_rpt2"/>
    <property type="match status" value="1"/>
</dbReference>
<dbReference type="GO" id="GO:0060271">
    <property type="term" value="P:cilium assembly"/>
    <property type="evidence" value="ECO:0007669"/>
    <property type="project" value="TreeGrafter"/>
</dbReference>
<gene>
    <name evidence="7" type="ORF">OFUS_LOCUS23965</name>
</gene>
<evidence type="ECO:0000256" key="6">
    <source>
        <dbReference type="SAM" id="MobiDB-lite"/>
    </source>
</evidence>
<evidence type="ECO:0000256" key="2">
    <source>
        <dbReference type="ARBA" id="ARBA00004496"/>
    </source>
</evidence>
<evidence type="ECO:0000256" key="3">
    <source>
        <dbReference type="ARBA" id="ARBA00022490"/>
    </source>
</evidence>
<dbReference type="InterPro" id="IPR056343">
    <property type="entry name" value="CFAP47_dom"/>
</dbReference>
<protein>
    <submittedName>
        <fullName evidence="7">Uncharacterized protein</fullName>
    </submittedName>
</protein>
<feature type="region of interest" description="Disordered" evidence="6">
    <location>
        <begin position="3174"/>
        <end position="3226"/>
    </location>
</feature>
<dbReference type="Pfam" id="PF26579">
    <property type="entry name" value="Ig_CFAP47"/>
    <property type="match status" value="1"/>
</dbReference>
<dbReference type="PANTHER" id="PTHR45912:SF3">
    <property type="entry name" value="CILIA- AND FLAGELLA-ASSOCIATED PROTEIN 47"/>
    <property type="match status" value="1"/>
</dbReference>
<name>A0A8J1TAG5_OWEFU</name>
<keyword evidence="4" id="KW-0969">Cilium</keyword>
<dbReference type="Pfam" id="PF22544">
    <property type="entry name" value="HYDIN_VesB_CFA65-like_Ig"/>
    <property type="match status" value="1"/>
</dbReference>
<dbReference type="InterPro" id="IPR036872">
    <property type="entry name" value="CH_dom_sf"/>
</dbReference>
<dbReference type="InterPro" id="IPR053879">
    <property type="entry name" value="HYDIN_VesB_CFA65-like_Ig"/>
</dbReference>
<dbReference type="InterPro" id="IPR001715">
    <property type="entry name" value="CH_dom"/>
</dbReference>
<feature type="region of interest" description="Disordered" evidence="6">
    <location>
        <begin position="1503"/>
        <end position="1527"/>
    </location>
</feature>
<dbReference type="PANTHER" id="PTHR45912">
    <property type="entry name" value="CILIA- AND FLAGELLA-ASSOCIATED PROTEIN 47"/>
    <property type="match status" value="1"/>
</dbReference>
<evidence type="ECO:0000256" key="4">
    <source>
        <dbReference type="ARBA" id="ARBA00023069"/>
    </source>
</evidence>
<dbReference type="OrthoDB" id="10060824at2759"/>
<dbReference type="InterPro" id="IPR058952">
    <property type="entry name" value="Ig_CFAP47"/>
</dbReference>
<evidence type="ECO:0000256" key="5">
    <source>
        <dbReference type="ARBA" id="ARBA00023273"/>
    </source>
</evidence>
<evidence type="ECO:0000256" key="1">
    <source>
        <dbReference type="ARBA" id="ARBA00004138"/>
    </source>
</evidence>
<dbReference type="GO" id="GO:0005929">
    <property type="term" value="C:cilium"/>
    <property type="evidence" value="ECO:0007669"/>
    <property type="project" value="TreeGrafter"/>
</dbReference>
<dbReference type="PROSITE" id="PS50021">
    <property type="entry name" value="CH"/>
    <property type="match status" value="1"/>
</dbReference>
<feature type="compositionally biased region" description="Basic and acidic residues" evidence="6">
    <location>
        <begin position="2076"/>
        <end position="2093"/>
    </location>
</feature>
<keyword evidence="3" id="KW-0963">Cytoplasm</keyword>
<feature type="region of interest" description="Disordered" evidence="6">
    <location>
        <begin position="2066"/>
        <end position="2096"/>
    </location>
</feature>
<dbReference type="SUPFAM" id="SSF47576">
    <property type="entry name" value="Calponin-homology domain, CH-domain"/>
    <property type="match status" value="1"/>
</dbReference>
<keyword evidence="8" id="KW-1185">Reference proteome</keyword>
<dbReference type="Gene3D" id="1.10.418.10">
    <property type="entry name" value="Calponin-like domain"/>
    <property type="match status" value="1"/>
</dbReference>
<dbReference type="Pfam" id="PF24529">
    <property type="entry name" value="CFAP47"/>
    <property type="match status" value="1"/>
</dbReference>
<organism evidence="7 8">
    <name type="scientific">Owenia fusiformis</name>
    <name type="common">Polychaete worm</name>
    <dbReference type="NCBI Taxonomy" id="6347"/>
    <lineage>
        <taxon>Eukaryota</taxon>
        <taxon>Metazoa</taxon>
        <taxon>Spiralia</taxon>
        <taxon>Lophotrochozoa</taxon>
        <taxon>Annelida</taxon>
        <taxon>Polychaeta</taxon>
        <taxon>Sedentaria</taxon>
        <taxon>Canalipalpata</taxon>
        <taxon>Sabellida</taxon>
        <taxon>Oweniida</taxon>
        <taxon>Oweniidae</taxon>
        <taxon>Owenia</taxon>
    </lineage>
</organism>
<comment type="subcellular location">
    <subcellularLocation>
        <location evidence="1">Cell projection</location>
        <location evidence="1">Cilium</location>
    </subcellularLocation>
    <subcellularLocation>
        <location evidence="2">Cytoplasm</location>
    </subcellularLocation>
</comment>
<dbReference type="Gene3D" id="2.60.40.10">
    <property type="entry name" value="Immunoglobulins"/>
    <property type="match status" value="6"/>
</dbReference>
<keyword evidence="5" id="KW-0966">Cell projection</keyword>
<accession>A0A8J1TAG5</accession>
<dbReference type="Pfam" id="PF00307">
    <property type="entry name" value="CH"/>
    <property type="match status" value="1"/>
</dbReference>
<comment type="caution">
    <text evidence="7">The sequence shown here is derived from an EMBL/GenBank/DDBJ whole genome shotgun (WGS) entry which is preliminary data.</text>
</comment>
<evidence type="ECO:0000313" key="8">
    <source>
        <dbReference type="Proteomes" id="UP000749559"/>
    </source>
</evidence>
<reference evidence="7" key="1">
    <citation type="submission" date="2022-03" db="EMBL/GenBank/DDBJ databases">
        <authorList>
            <person name="Martin C."/>
        </authorList>
    </citation>
    <scope>NUCLEOTIDE SEQUENCE</scope>
</reference>
<feature type="compositionally biased region" description="Low complexity" evidence="6">
    <location>
        <begin position="1503"/>
        <end position="1515"/>
    </location>
</feature>
<evidence type="ECO:0000313" key="7">
    <source>
        <dbReference type="EMBL" id="CAH1800026.1"/>
    </source>
</evidence>